<gene>
    <name evidence="2" type="ORF">F2P47_13300</name>
</gene>
<dbReference type="AlphaFoldDB" id="A0A6N6VF08"/>
<protein>
    <submittedName>
        <fullName evidence="2">Uncharacterized protein</fullName>
    </submittedName>
</protein>
<proteinExistence type="predicted"/>
<dbReference type="Proteomes" id="UP000468901">
    <property type="component" value="Unassembled WGS sequence"/>
</dbReference>
<keyword evidence="3" id="KW-1185">Reference proteome</keyword>
<reference evidence="2 3" key="1">
    <citation type="submission" date="2019-09" db="EMBL/GenBank/DDBJ databases">
        <title>Parvibaculum sedimenti sp. nov., isolated from sediment.</title>
        <authorList>
            <person name="Wang Y."/>
        </authorList>
    </citation>
    <scope>NUCLEOTIDE SEQUENCE [LARGE SCALE GENOMIC DNA]</scope>
    <source>
        <strain evidence="2 3">HXT-9</strain>
    </source>
</reference>
<comment type="caution">
    <text evidence="2">The sequence shown here is derived from an EMBL/GenBank/DDBJ whole genome shotgun (WGS) entry which is preliminary data.</text>
</comment>
<evidence type="ECO:0000313" key="3">
    <source>
        <dbReference type="Proteomes" id="UP000468901"/>
    </source>
</evidence>
<dbReference type="EMBL" id="WESC01000012">
    <property type="protein sequence ID" value="KAB7739191.1"/>
    <property type="molecule type" value="Genomic_DNA"/>
</dbReference>
<dbReference type="RefSeq" id="WP_152216863.1">
    <property type="nucleotide sequence ID" value="NZ_WESC01000012.1"/>
</dbReference>
<feature type="signal peptide" evidence="1">
    <location>
        <begin position="1"/>
        <end position="28"/>
    </location>
</feature>
<evidence type="ECO:0000313" key="2">
    <source>
        <dbReference type="EMBL" id="KAB7739191.1"/>
    </source>
</evidence>
<feature type="chain" id="PRO_5026889474" evidence="1">
    <location>
        <begin position="29"/>
        <end position="214"/>
    </location>
</feature>
<sequence length="214" mass="22679">MKIRLWRTLDAFAAVVAATLFIGAPVAAAEINAEVMQKWATVTVVHYAVTGDYSADTLIVNAGTNGYAPVKDRVEMSFDWDQTEAKLVGEPTIKNLPTEIGALRNGASGCRAPVLNGKYEHFTLLSLKEGLGGQLAMSVRSDYPAAAMPVACTGGSESVPARSTTESADLPVPGTMILAMPVEPGGQLTVSSDGKSMIFVNKGWTWTYTPTPVR</sequence>
<evidence type="ECO:0000256" key="1">
    <source>
        <dbReference type="SAM" id="SignalP"/>
    </source>
</evidence>
<accession>A0A6N6VF08</accession>
<organism evidence="2 3">
    <name type="scientific">Parvibaculum sedimenti</name>
    <dbReference type="NCBI Taxonomy" id="2608632"/>
    <lineage>
        <taxon>Bacteria</taxon>
        <taxon>Pseudomonadati</taxon>
        <taxon>Pseudomonadota</taxon>
        <taxon>Alphaproteobacteria</taxon>
        <taxon>Hyphomicrobiales</taxon>
        <taxon>Parvibaculaceae</taxon>
        <taxon>Parvibaculum</taxon>
    </lineage>
</organism>
<name>A0A6N6VF08_9HYPH</name>
<keyword evidence="1" id="KW-0732">Signal</keyword>